<dbReference type="InterPro" id="IPR011990">
    <property type="entry name" value="TPR-like_helical_dom_sf"/>
</dbReference>
<dbReference type="SUPFAM" id="SSF82199">
    <property type="entry name" value="SET domain"/>
    <property type="match status" value="1"/>
</dbReference>
<organism evidence="2 3">
    <name type="scientific">Phialemonium atrogriseum</name>
    <dbReference type="NCBI Taxonomy" id="1093897"/>
    <lineage>
        <taxon>Eukaryota</taxon>
        <taxon>Fungi</taxon>
        <taxon>Dikarya</taxon>
        <taxon>Ascomycota</taxon>
        <taxon>Pezizomycotina</taxon>
        <taxon>Sordariomycetes</taxon>
        <taxon>Sordariomycetidae</taxon>
        <taxon>Cephalothecales</taxon>
        <taxon>Cephalothecaceae</taxon>
        <taxon>Phialemonium</taxon>
    </lineage>
</organism>
<name>A0AAJ0CCM6_9PEZI</name>
<dbReference type="Proteomes" id="UP001244011">
    <property type="component" value="Unassembled WGS sequence"/>
</dbReference>
<dbReference type="GeneID" id="85314582"/>
<keyword evidence="3" id="KW-1185">Reference proteome</keyword>
<dbReference type="InterPro" id="IPR001214">
    <property type="entry name" value="SET_dom"/>
</dbReference>
<evidence type="ECO:0000259" key="1">
    <source>
        <dbReference type="PROSITE" id="PS50280"/>
    </source>
</evidence>
<dbReference type="PROSITE" id="PS51257">
    <property type="entry name" value="PROKAR_LIPOPROTEIN"/>
    <property type="match status" value="1"/>
</dbReference>
<reference evidence="2" key="1">
    <citation type="submission" date="2023-06" db="EMBL/GenBank/DDBJ databases">
        <title>Genome-scale phylogeny and comparative genomics of the fungal order Sordariales.</title>
        <authorList>
            <consortium name="Lawrence Berkeley National Laboratory"/>
            <person name="Hensen N."/>
            <person name="Bonometti L."/>
            <person name="Westerberg I."/>
            <person name="Brannstrom I.O."/>
            <person name="Guillou S."/>
            <person name="Cros-Aarteil S."/>
            <person name="Calhoun S."/>
            <person name="Haridas S."/>
            <person name="Kuo A."/>
            <person name="Mondo S."/>
            <person name="Pangilinan J."/>
            <person name="Riley R."/>
            <person name="Labutti K."/>
            <person name="Andreopoulos B."/>
            <person name="Lipzen A."/>
            <person name="Chen C."/>
            <person name="Yanf M."/>
            <person name="Daum C."/>
            <person name="Ng V."/>
            <person name="Clum A."/>
            <person name="Steindorff A."/>
            <person name="Ohm R."/>
            <person name="Martin F."/>
            <person name="Silar P."/>
            <person name="Natvig D."/>
            <person name="Lalanne C."/>
            <person name="Gautier V."/>
            <person name="Ament-Velasquez S.L."/>
            <person name="Kruys A."/>
            <person name="Hutchinson M.I."/>
            <person name="Powell A.J."/>
            <person name="Barry K."/>
            <person name="Miller A.N."/>
            <person name="Grigoriev I.V."/>
            <person name="Debuchy R."/>
            <person name="Gladieux P."/>
            <person name="Thoren M.H."/>
            <person name="Johannesson H."/>
        </authorList>
    </citation>
    <scope>NUCLEOTIDE SEQUENCE</scope>
    <source>
        <strain evidence="2">8032-3</strain>
    </source>
</reference>
<sequence>MNLRRTTFSYAVILSCGGISPSHAGAAIEQCGQGGAIPVLGDSLNAALCSQPLGGQVDAQKQAEWAPWTHRPYCAGTKYCVYTNAMFADGGGVSIITTPGNMSRAVGVIEKAFAEPPVATAAPDTALPPPYVVQDVPGKGKGAIATRRIPRGEAFVTDPAAVMGAVDLLERVAGTAGHLLLATAIDQLPDPQRVLALAGSYSAATSVAENVMRTNTFAVSLGGEPYMALFPEISRINHACKPNAHTRFSPRTLAMSAVAIRDIEPGEEISISYAEFGTTYGQRQHALLHNWGFRCTCALCTAPESELLVSDRRRRRMGQIRDGMLGLIEARRFAEAVEAAEEMVRLVVAEGLASHLAEHYEVLARLHMALGDGAQAVRYARLAVADLERFGGPDDEGTLADMREIAGRKG</sequence>
<dbReference type="InterPro" id="IPR053185">
    <property type="entry name" value="SET_domain_protein"/>
</dbReference>
<comment type="caution">
    <text evidence="2">The sequence shown here is derived from an EMBL/GenBank/DDBJ whole genome shotgun (WGS) entry which is preliminary data.</text>
</comment>
<accession>A0AAJ0CCM6</accession>
<dbReference type="PROSITE" id="PS50280">
    <property type="entry name" value="SET"/>
    <property type="match status" value="1"/>
</dbReference>
<dbReference type="RefSeq" id="XP_060289020.1">
    <property type="nucleotide sequence ID" value="XM_060431395.1"/>
</dbReference>
<gene>
    <name evidence="2" type="ORF">QBC33DRAFT_584090</name>
</gene>
<dbReference type="PANTHER" id="PTHR47332:SF6">
    <property type="entry name" value="SET DOMAIN-CONTAINING PROTEIN"/>
    <property type="match status" value="1"/>
</dbReference>
<dbReference type="EMBL" id="MU838997">
    <property type="protein sequence ID" value="KAK1772807.1"/>
    <property type="molecule type" value="Genomic_DNA"/>
</dbReference>
<dbReference type="AlphaFoldDB" id="A0AAJ0CCM6"/>
<dbReference type="InterPro" id="IPR046341">
    <property type="entry name" value="SET_dom_sf"/>
</dbReference>
<evidence type="ECO:0000313" key="3">
    <source>
        <dbReference type="Proteomes" id="UP001244011"/>
    </source>
</evidence>
<dbReference type="PANTHER" id="PTHR47332">
    <property type="entry name" value="SET DOMAIN-CONTAINING PROTEIN 5"/>
    <property type="match status" value="1"/>
</dbReference>
<dbReference type="Gene3D" id="2.170.270.10">
    <property type="entry name" value="SET domain"/>
    <property type="match status" value="1"/>
</dbReference>
<proteinExistence type="predicted"/>
<dbReference type="Gene3D" id="1.25.40.10">
    <property type="entry name" value="Tetratricopeptide repeat domain"/>
    <property type="match status" value="1"/>
</dbReference>
<dbReference type="SMART" id="SM00317">
    <property type="entry name" value="SET"/>
    <property type="match status" value="1"/>
</dbReference>
<dbReference type="Pfam" id="PF00856">
    <property type="entry name" value="SET"/>
    <property type="match status" value="1"/>
</dbReference>
<protein>
    <recommendedName>
        <fullName evidence="1">SET domain-containing protein</fullName>
    </recommendedName>
</protein>
<evidence type="ECO:0000313" key="2">
    <source>
        <dbReference type="EMBL" id="KAK1772807.1"/>
    </source>
</evidence>
<dbReference type="CDD" id="cd20071">
    <property type="entry name" value="SET_SMYD"/>
    <property type="match status" value="1"/>
</dbReference>
<feature type="domain" description="SET" evidence="1">
    <location>
        <begin position="128"/>
        <end position="274"/>
    </location>
</feature>